<sequence length="372" mass="40641">MSLQNQIKAWLALLLVLGLLLWLLRGIMLPFVLGIGLAYLLNPIVEKLTRIGVHRGPATLMVMLVVVILVAALILTLLPVLVQQAFGLVRNIPGYFQQLQAFLETQVPRLELWLGPQRMQELETGLEQLFTDWIGLLTNVTGQIMQQGMGLISILTVMIVTPVVAVYMLMDWQRMVDGIDSLLPPKHKPEVRALLADMDVAFGGFLRGQGAVLLILAAYYGVSLSLAGLHFGLAIGIIAGLFSFIPYLGSFLGFILSIGVGLVQFWPDPIMISVIVVIYMFGQLFESYFLYPKLVGSSIRLHPVWMMFAIFAFGLLFGIVGVLIAVPLAAISGVLIRWAVSKYKTSPLYLSGEVLGSDSNPAAKDTDAGTSV</sequence>
<keyword evidence="4 6" id="KW-1133">Transmembrane helix</keyword>
<dbReference type="RefSeq" id="WP_127071362.1">
    <property type="nucleotide sequence ID" value="NZ_BMKB01000006.1"/>
</dbReference>
<dbReference type="Proteomes" id="UP000596977">
    <property type="component" value="Unassembled WGS sequence"/>
</dbReference>
<evidence type="ECO:0000313" key="8">
    <source>
        <dbReference type="Proteomes" id="UP000596977"/>
    </source>
</evidence>
<comment type="caution">
    <text evidence="7">The sequence shown here is derived from an EMBL/GenBank/DDBJ whole genome shotgun (WGS) entry which is preliminary data.</text>
</comment>
<evidence type="ECO:0000256" key="5">
    <source>
        <dbReference type="ARBA" id="ARBA00023136"/>
    </source>
</evidence>
<comment type="similarity">
    <text evidence="2">Belongs to the autoinducer-2 exporter (AI-2E) (TC 2.A.86) family.</text>
</comment>
<evidence type="ECO:0000256" key="2">
    <source>
        <dbReference type="ARBA" id="ARBA00009773"/>
    </source>
</evidence>
<dbReference type="EMBL" id="BMKB01000006">
    <property type="protein sequence ID" value="GGA60526.1"/>
    <property type="molecule type" value="Genomic_DNA"/>
</dbReference>
<keyword evidence="8" id="KW-1185">Reference proteome</keyword>
<dbReference type="AlphaFoldDB" id="A0A916RNA2"/>
<evidence type="ECO:0000256" key="4">
    <source>
        <dbReference type="ARBA" id="ARBA00022989"/>
    </source>
</evidence>
<name>A0A916RNA2_9HYPH</name>
<proteinExistence type="inferred from homology"/>
<dbReference type="PANTHER" id="PTHR21716:SF64">
    <property type="entry name" value="AI-2 TRANSPORT PROTEIN TQSA"/>
    <property type="match status" value="1"/>
</dbReference>
<dbReference type="PANTHER" id="PTHR21716">
    <property type="entry name" value="TRANSMEMBRANE PROTEIN"/>
    <property type="match status" value="1"/>
</dbReference>
<evidence type="ECO:0000313" key="7">
    <source>
        <dbReference type="EMBL" id="GGA60526.1"/>
    </source>
</evidence>
<organism evidence="7 8">
    <name type="scientific">Pelagibacterium lentulum</name>
    <dbReference type="NCBI Taxonomy" id="2029865"/>
    <lineage>
        <taxon>Bacteria</taxon>
        <taxon>Pseudomonadati</taxon>
        <taxon>Pseudomonadota</taxon>
        <taxon>Alphaproteobacteria</taxon>
        <taxon>Hyphomicrobiales</taxon>
        <taxon>Devosiaceae</taxon>
        <taxon>Pelagibacterium</taxon>
    </lineage>
</organism>
<feature type="transmembrane region" description="Helical" evidence="6">
    <location>
        <begin position="244"/>
        <end position="263"/>
    </location>
</feature>
<dbReference type="GO" id="GO:0055085">
    <property type="term" value="P:transmembrane transport"/>
    <property type="evidence" value="ECO:0007669"/>
    <property type="project" value="TreeGrafter"/>
</dbReference>
<gene>
    <name evidence="7" type="ORF">GCM10011499_33490</name>
</gene>
<protein>
    <submittedName>
        <fullName evidence="7">AI-2E family transporter</fullName>
    </submittedName>
</protein>
<evidence type="ECO:0000256" key="1">
    <source>
        <dbReference type="ARBA" id="ARBA00004141"/>
    </source>
</evidence>
<keyword evidence="5 6" id="KW-0472">Membrane</keyword>
<feature type="transmembrane region" description="Helical" evidence="6">
    <location>
        <begin position="303"/>
        <end position="336"/>
    </location>
</feature>
<feature type="transmembrane region" description="Helical" evidence="6">
    <location>
        <begin position="60"/>
        <end position="82"/>
    </location>
</feature>
<dbReference type="InterPro" id="IPR002549">
    <property type="entry name" value="AI-2E-like"/>
</dbReference>
<dbReference type="GO" id="GO:0016020">
    <property type="term" value="C:membrane"/>
    <property type="evidence" value="ECO:0007669"/>
    <property type="project" value="UniProtKB-SubCell"/>
</dbReference>
<feature type="transmembrane region" description="Helical" evidence="6">
    <location>
        <begin position="270"/>
        <end position="291"/>
    </location>
</feature>
<dbReference type="OrthoDB" id="5792512at2"/>
<accession>A0A916RNA2</accession>
<evidence type="ECO:0000256" key="6">
    <source>
        <dbReference type="SAM" id="Phobius"/>
    </source>
</evidence>
<feature type="transmembrane region" description="Helical" evidence="6">
    <location>
        <begin position="151"/>
        <end position="170"/>
    </location>
</feature>
<dbReference type="Pfam" id="PF01594">
    <property type="entry name" value="AI-2E_transport"/>
    <property type="match status" value="1"/>
</dbReference>
<feature type="transmembrane region" description="Helical" evidence="6">
    <location>
        <begin position="213"/>
        <end position="238"/>
    </location>
</feature>
<comment type="subcellular location">
    <subcellularLocation>
        <location evidence="1">Membrane</location>
        <topology evidence="1">Multi-pass membrane protein</topology>
    </subcellularLocation>
</comment>
<feature type="transmembrane region" description="Helical" evidence="6">
    <location>
        <begin position="12"/>
        <end position="40"/>
    </location>
</feature>
<reference evidence="7 8" key="1">
    <citation type="journal article" date="2014" name="Int. J. Syst. Evol. Microbiol.">
        <title>Complete genome sequence of Corynebacterium casei LMG S-19264T (=DSM 44701T), isolated from a smear-ripened cheese.</title>
        <authorList>
            <consortium name="US DOE Joint Genome Institute (JGI-PGF)"/>
            <person name="Walter F."/>
            <person name="Albersmeier A."/>
            <person name="Kalinowski J."/>
            <person name="Ruckert C."/>
        </authorList>
    </citation>
    <scope>NUCLEOTIDE SEQUENCE [LARGE SCALE GENOMIC DNA]</scope>
    <source>
        <strain evidence="7 8">CGMCC 1.15896</strain>
    </source>
</reference>
<keyword evidence="3 6" id="KW-0812">Transmembrane</keyword>
<evidence type="ECO:0000256" key="3">
    <source>
        <dbReference type="ARBA" id="ARBA00022692"/>
    </source>
</evidence>